<dbReference type="STRING" id="385682.SAMN05444380_11462"/>
<dbReference type="EMBL" id="FONA01000014">
    <property type="protein sequence ID" value="SFE60589.1"/>
    <property type="molecule type" value="Genomic_DNA"/>
</dbReference>
<organism evidence="1 2">
    <name type="scientific">Thermophagus xiamenensis</name>
    <dbReference type="NCBI Taxonomy" id="385682"/>
    <lineage>
        <taxon>Bacteria</taxon>
        <taxon>Pseudomonadati</taxon>
        <taxon>Bacteroidota</taxon>
        <taxon>Bacteroidia</taxon>
        <taxon>Marinilabiliales</taxon>
        <taxon>Marinilabiliaceae</taxon>
        <taxon>Thermophagus</taxon>
    </lineage>
</organism>
<proteinExistence type="predicted"/>
<dbReference type="InterPro" id="IPR054207">
    <property type="entry name" value="DUF6913"/>
</dbReference>
<evidence type="ECO:0000313" key="1">
    <source>
        <dbReference type="EMBL" id="SFE60589.1"/>
    </source>
</evidence>
<dbReference type="Pfam" id="PF21857">
    <property type="entry name" value="DUF6913"/>
    <property type="match status" value="1"/>
</dbReference>
<dbReference type="RefSeq" id="WP_010527840.1">
    <property type="nucleotide sequence ID" value="NZ_AFSL01000063.1"/>
</dbReference>
<gene>
    <name evidence="1" type="ORF">SAMN05444380_11462</name>
</gene>
<reference evidence="1 2" key="1">
    <citation type="submission" date="2016-10" db="EMBL/GenBank/DDBJ databases">
        <authorList>
            <person name="de Groot N.N."/>
        </authorList>
    </citation>
    <scope>NUCLEOTIDE SEQUENCE [LARGE SCALE GENOMIC DNA]</scope>
    <source>
        <strain evidence="1 2">DSM 19012</strain>
    </source>
</reference>
<accession>A0A1I2BWT3</accession>
<name>A0A1I2BWT3_9BACT</name>
<keyword evidence="2" id="KW-1185">Reference proteome</keyword>
<sequence length="175" mass="20351">MILLKKQREIIGSYLLRKKVKKQQRTVQLKKIDDWEKVGIFFDISSKQNRTTVRELIKKLQAKGKQVQALGFIETPQTEENLISDKTIYYSTLLDFSYFFLPKKEEVVSFVSDKMDVLLVFTTQYSFAAEAVVKLSKANLKVGFSGIFDNDMDITFEISEPTPEKLVEQIERYLC</sequence>
<dbReference type="AlphaFoldDB" id="A0A1I2BWT3"/>
<dbReference type="InParanoid" id="A0A1I2BWT3"/>
<dbReference type="eggNOG" id="ENOG5033GHZ">
    <property type="taxonomic scope" value="Bacteria"/>
</dbReference>
<protein>
    <submittedName>
        <fullName evidence="1">Uncharacterized protein</fullName>
    </submittedName>
</protein>
<evidence type="ECO:0000313" key="2">
    <source>
        <dbReference type="Proteomes" id="UP000181976"/>
    </source>
</evidence>
<dbReference type="Proteomes" id="UP000181976">
    <property type="component" value="Unassembled WGS sequence"/>
</dbReference>